<reference evidence="1" key="1">
    <citation type="submission" date="2023-06" db="EMBL/GenBank/DDBJ databases">
        <title>Genomic analysis of the entomopathogenic nematode Steinernema hermaphroditum.</title>
        <authorList>
            <person name="Schwarz E.M."/>
            <person name="Heppert J.K."/>
            <person name="Baniya A."/>
            <person name="Schwartz H.T."/>
            <person name="Tan C.-H."/>
            <person name="Antoshechkin I."/>
            <person name="Sternberg P.W."/>
            <person name="Goodrich-Blair H."/>
            <person name="Dillman A.R."/>
        </authorList>
    </citation>
    <scope>NUCLEOTIDE SEQUENCE</scope>
    <source>
        <strain evidence="1">PS9179</strain>
        <tissue evidence="1">Whole animal</tissue>
    </source>
</reference>
<dbReference type="EMBL" id="JAUCMV010000001">
    <property type="protein sequence ID" value="KAK0429299.1"/>
    <property type="molecule type" value="Genomic_DNA"/>
</dbReference>
<keyword evidence="2" id="KW-1185">Reference proteome</keyword>
<evidence type="ECO:0000313" key="1">
    <source>
        <dbReference type="EMBL" id="KAK0429299.1"/>
    </source>
</evidence>
<comment type="caution">
    <text evidence="1">The sequence shown here is derived from an EMBL/GenBank/DDBJ whole genome shotgun (WGS) entry which is preliminary data.</text>
</comment>
<proteinExistence type="predicted"/>
<dbReference type="AlphaFoldDB" id="A0AA39ITB0"/>
<name>A0AA39ITB0_9BILA</name>
<evidence type="ECO:0000313" key="2">
    <source>
        <dbReference type="Proteomes" id="UP001175271"/>
    </source>
</evidence>
<accession>A0AA39ITB0</accession>
<dbReference type="Proteomes" id="UP001175271">
    <property type="component" value="Unassembled WGS sequence"/>
</dbReference>
<protein>
    <submittedName>
        <fullName evidence="1">Uncharacterized protein</fullName>
    </submittedName>
</protein>
<sequence>METVPPIFIEQLLSHLKNFECLTELSGIFGRLGFQWVESAFSHVLTAEGGAIHSRALGWSNFEPITEYFPKYCRLIWMKIVLGGMISSSIIKEALRLQKYATRVMLSVYTNEMDSKTVESLDRLRVTEFGLSSRTSLDKQAWILAKKLIEKRCIEKVEILAALEKKEQVDLLLPLLAQPQFRHFSLTIKTGTYESVLSRIVDFVRTHREDVAGKMVFLDVSTDRNSSDEEKRELENLKTVAKVFKGTFEFLL</sequence>
<gene>
    <name evidence="1" type="ORF">QR680_011303</name>
</gene>
<organism evidence="1 2">
    <name type="scientific">Steinernema hermaphroditum</name>
    <dbReference type="NCBI Taxonomy" id="289476"/>
    <lineage>
        <taxon>Eukaryota</taxon>
        <taxon>Metazoa</taxon>
        <taxon>Ecdysozoa</taxon>
        <taxon>Nematoda</taxon>
        <taxon>Chromadorea</taxon>
        <taxon>Rhabditida</taxon>
        <taxon>Tylenchina</taxon>
        <taxon>Panagrolaimomorpha</taxon>
        <taxon>Strongyloidoidea</taxon>
        <taxon>Steinernematidae</taxon>
        <taxon>Steinernema</taxon>
    </lineage>
</organism>